<dbReference type="EMBL" id="CADCUZ010000085">
    <property type="protein sequence ID" value="CAA9419830.1"/>
    <property type="molecule type" value="Genomic_DNA"/>
</dbReference>
<accession>A0A6J4PM30</accession>
<name>A0A6J4PM30_9ACTN</name>
<sequence length="107" mass="11364">GVQRDRLVGGPGQAPAAGRGRGVGPGRPRPGPRRQHGLHRRLLPAPDALRRVREPARGRGRPVGDLREPAAEPPPTGDLPGEQAVAHPRRPGPLRRLRRGAEAQGPV</sequence>
<evidence type="ECO:0000256" key="1">
    <source>
        <dbReference type="SAM" id="MobiDB-lite"/>
    </source>
</evidence>
<evidence type="ECO:0000313" key="2">
    <source>
        <dbReference type="EMBL" id="CAA9419830.1"/>
    </source>
</evidence>
<reference evidence="2" key="1">
    <citation type="submission" date="2020-02" db="EMBL/GenBank/DDBJ databases">
        <authorList>
            <person name="Meier V. D."/>
        </authorList>
    </citation>
    <scope>NUCLEOTIDE SEQUENCE</scope>
    <source>
        <strain evidence="2">AVDCRST_MAG55</strain>
    </source>
</reference>
<feature type="compositionally biased region" description="Basic residues" evidence="1">
    <location>
        <begin position="30"/>
        <end position="42"/>
    </location>
</feature>
<gene>
    <name evidence="2" type="ORF">AVDCRST_MAG55-1908</name>
</gene>
<proteinExistence type="predicted"/>
<feature type="region of interest" description="Disordered" evidence="1">
    <location>
        <begin position="1"/>
        <end position="107"/>
    </location>
</feature>
<feature type="non-terminal residue" evidence="2">
    <location>
        <position position="107"/>
    </location>
</feature>
<protein>
    <submittedName>
        <fullName evidence="2">Uncharacterized protein</fullName>
    </submittedName>
</protein>
<feature type="non-terminal residue" evidence="2">
    <location>
        <position position="1"/>
    </location>
</feature>
<feature type="compositionally biased region" description="Basic and acidic residues" evidence="1">
    <location>
        <begin position="48"/>
        <end position="70"/>
    </location>
</feature>
<organism evidence="2">
    <name type="scientific">uncultured Rubrobacteraceae bacterium</name>
    <dbReference type="NCBI Taxonomy" id="349277"/>
    <lineage>
        <taxon>Bacteria</taxon>
        <taxon>Bacillati</taxon>
        <taxon>Actinomycetota</taxon>
        <taxon>Rubrobacteria</taxon>
        <taxon>Rubrobacterales</taxon>
        <taxon>Rubrobacteraceae</taxon>
        <taxon>environmental samples</taxon>
    </lineage>
</organism>
<dbReference type="AlphaFoldDB" id="A0A6J4PM30"/>
<feature type="compositionally biased region" description="Basic residues" evidence="1">
    <location>
        <begin position="87"/>
        <end position="98"/>
    </location>
</feature>